<dbReference type="Proteomes" id="UP000185744">
    <property type="component" value="Unassembled WGS sequence"/>
</dbReference>
<sequence length="81" mass="8571">MNYYDKLLAGIFTSMVTGGAIGLTPTIPTNLSIAIGTITATILMLHGLFKNAPITETTNTPNAQTKNPPVLATIKNKNKVN</sequence>
<feature type="transmembrane region" description="Helical" evidence="1">
    <location>
        <begin position="7"/>
        <end position="25"/>
    </location>
</feature>
<accession>A0A1Q6DT52</accession>
<feature type="transmembrane region" description="Helical" evidence="1">
    <location>
        <begin position="31"/>
        <end position="49"/>
    </location>
</feature>
<evidence type="ECO:0000313" key="3">
    <source>
        <dbReference type="Proteomes" id="UP000185744"/>
    </source>
</evidence>
<comment type="caution">
    <text evidence="2">The sequence shown here is derived from an EMBL/GenBank/DDBJ whole genome shotgun (WGS) entry which is preliminary data.</text>
</comment>
<gene>
    <name evidence="2" type="ORF">BTN85_2179</name>
</gene>
<keyword evidence="1" id="KW-1133">Transmembrane helix</keyword>
<keyword evidence="1" id="KW-0472">Membrane</keyword>
<dbReference type="EMBL" id="MSDW01000002">
    <property type="protein sequence ID" value="OKY77528.1"/>
    <property type="molecule type" value="Genomic_DNA"/>
</dbReference>
<evidence type="ECO:0000256" key="1">
    <source>
        <dbReference type="SAM" id="Phobius"/>
    </source>
</evidence>
<dbReference type="InterPro" id="IPR058328">
    <property type="entry name" value="DUF8015"/>
</dbReference>
<protein>
    <submittedName>
        <fullName evidence="2">Membrane protein</fullName>
    </submittedName>
</protein>
<organism evidence="2 3">
    <name type="scientific">Methanohalarchaeum thermophilum</name>
    <dbReference type="NCBI Taxonomy" id="1903181"/>
    <lineage>
        <taxon>Archaea</taxon>
        <taxon>Methanobacteriati</taxon>
        <taxon>Methanobacteriota</taxon>
        <taxon>Methanonatronarchaeia</taxon>
        <taxon>Methanonatronarchaeales</taxon>
        <taxon>Methanonatronarchaeaceae</taxon>
        <taxon>Candidatus Methanohalarchaeum</taxon>
    </lineage>
</organism>
<keyword evidence="3" id="KW-1185">Reference proteome</keyword>
<dbReference type="Pfam" id="PF26047">
    <property type="entry name" value="DUF8015"/>
    <property type="match status" value="1"/>
</dbReference>
<name>A0A1Q6DT52_METT1</name>
<evidence type="ECO:0000313" key="2">
    <source>
        <dbReference type="EMBL" id="OKY77528.1"/>
    </source>
</evidence>
<keyword evidence="1" id="KW-0812">Transmembrane</keyword>
<proteinExistence type="predicted"/>
<dbReference type="AlphaFoldDB" id="A0A1Q6DT52"/>
<reference evidence="2" key="1">
    <citation type="submission" date="2016-12" db="EMBL/GenBank/DDBJ databases">
        <title>Discovery of methanogenic haloarchaea.</title>
        <authorList>
            <person name="Sorokin D.Y."/>
            <person name="Makarova K.S."/>
            <person name="Abbas B."/>
            <person name="Ferrer M."/>
            <person name="Golyshin P.N."/>
        </authorList>
    </citation>
    <scope>NUCLEOTIDE SEQUENCE [LARGE SCALE GENOMIC DNA]</scope>
    <source>
        <strain evidence="2">HMET1</strain>
    </source>
</reference>
<dbReference type="STRING" id="1903181.BTN85_2179"/>
<dbReference type="InParanoid" id="A0A1Q6DT52"/>